<comment type="caution">
    <text evidence="1">The sequence shown here is derived from an EMBL/GenBank/DDBJ whole genome shotgun (WGS) entry which is preliminary data.</text>
</comment>
<evidence type="ECO:0000313" key="1">
    <source>
        <dbReference type="EMBL" id="GBP74463.1"/>
    </source>
</evidence>
<keyword evidence="2" id="KW-1185">Reference proteome</keyword>
<accession>A0A4C1YGM3</accession>
<proteinExistence type="predicted"/>
<dbReference type="AlphaFoldDB" id="A0A4C1YGM3"/>
<name>A0A4C1YGM3_EUMVA</name>
<organism evidence="1 2">
    <name type="scientific">Eumeta variegata</name>
    <name type="common">Bagworm moth</name>
    <name type="synonym">Eumeta japonica</name>
    <dbReference type="NCBI Taxonomy" id="151549"/>
    <lineage>
        <taxon>Eukaryota</taxon>
        <taxon>Metazoa</taxon>
        <taxon>Ecdysozoa</taxon>
        <taxon>Arthropoda</taxon>
        <taxon>Hexapoda</taxon>
        <taxon>Insecta</taxon>
        <taxon>Pterygota</taxon>
        <taxon>Neoptera</taxon>
        <taxon>Endopterygota</taxon>
        <taxon>Lepidoptera</taxon>
        <taxon>Glossata</taxon>
        <taxon>Ditrysia</taxon>
        <taxon>Tineoidea</taxon>
        <taxon>Psychidae</taxon>
        <taxon>Oiketicinae</taxon>
        <taxon>Eumeta</taxon>
    </lineage>
</organism>
<gene>
    <name evidence="1" type="ORF">EVAR_44527_1</name>
</gene>
<reference evidence="1 2" key="1">
    <citation type="journal article" date="2019" name="Commun. Biol.">
        <title>The bagworm genome reveals a unique fibroin gene that provides high tensile strength.</title>
        <authorList>
            <person name="Kono N."/>
            <person name="Nakamura H."/>
            <person name="Ohtoshi R."/>
            <person name="Tomita M."/>
            <person name="Numata K."/>
            <person name="Arakawa K."/>
        </authorList>
    </citation>
    <scope>NUCLEOTIDE SEQUENCE [LARGE SCALE GENOMIC DNA]</scope>
</reference>
<dbReference type="EMBL" id="BGZK01001208">
    <property type="protein sequence ID" value="GBP74463.1"/>
    <property type="molecule type" value="Genomic_DNA"/>
</dbReference>
<sequence length="128" mass="14645">MFQFIGKELTTRPLPLIIPGYAYTALFVQYNAPNYAAVKLVIKALQWHKIEKQGRRRKENFAKETIVIEVAVSEKNSLEHILKIHELTILVTADDRPQCRAPQFYISKHNARSAVIRVAQPHSVANSH</sequence>
<evidence type="ECO:0000313" key="2">
    <source>
        <dbReference type="Proteomes" id="UP000299102"/>
    </source>
</evidence>
<dbReference type="Proteomes" id="UP000299102">
    <property type="component" value="Unassembled WGS sequence"/>
</dbReference>
<protein>
    <submittedName>
        <fullName evidence="1">Uncharacterized protein</fullName>
    </submittedName>
</protein>